<dbReference type="RefSeq" id="WP_088215958.1">
    <property type="nucleotide sequence ID" value="NZ_NIPW01000025.1"/>
</dbReference>
<keyword evidence="4" id="KW-1185">Reference proteome</keyword>
<evidence type="ECO:0000259" key="2">
    <source>
        <dbReference type="Pfam" id="PF03448"/>
    </source>
</evidence>
<name>A0A212A9U8_9RHOB</name>
<protein>
    <recommendedName>
        <fullName evidence="2">Magnesium transporter MgtE intracellular domain-containing protein</fullName>
    </recommendedName>
</protein>
<evidence type="ECO:0000313" key="3">
    <source>
        <dbReference type="EMBL" id="OWJ76885.1"/>
    </source>
</evidence>
<dbReference type="EMBL" id="NIPW01000025">
    <property type="protein sequence ID" value="OWJ76885.1"/>
    <property type="molecule type" value="Genomic_DNA"/>
</dbReference>
<dbReference type="Pfam" id="PF03448">
    <property type="entry name" value="MgtE_N"/>
    <property type="match status" value="1"/>
</dbReference>
<organism evidence="3 4">
    <name type="scientific">Haematobacter genomosp. 1</name>
    <dbReference type="NCBI Taxonomy" id="366618"/>
    <lineage>
        <taxon>Bacteria</taxon>
        <taxon>Pseudomonadati</taxon>
        <taxon>Pseudomonadota</taxon>
        <taxon>Alphaproteobacteria</taxon>
        <taxon>Rhodobacterales</taxon>
        <taxon>Paracoccaceae</taxon>
        <taxon>Haematobacter</taxon>
    </lineage>
</organism>
<proteinExistence type="predicted"/>
<dbReference type="InterPro" id="IPR006668">
    <property type="entry name" value="Mg_transptr_MgtE_intracell_dom"/>
</dbReference>
<gene>
    <name evidence="3" type="ORF">CDV49_13550</name>
</gene>
<feature type="domain" description="Magnesium transporter MgtE intracellular" evidence="2">
    <location>
        <begin position="114"/>
        <end position="165"/>
    </location>
</feature>
<evidence type="ECO:0000313" key="4">
    <source>
        <dbReference type="Proteomes" id="UP000196878"/>
    </source>
</evidence>
<dbReference type="OrthoDB" id="9791432at2"/>
<dbReference type="AlphaFoldDB" id="A0A212A9U8"/>
<sequence length="181" mass="19341">MRRPGPLSLVTVMFLASAAIRLAGWGGSALALEASPALVETSCTSLPGAAELLANLRDREARVVETERALTARKEALDRAEMDVRQQLARLEAAEDSLDARIAASRQASEADLARLTAVYEAMKPKEAALLFEEMEPDFAAGFLARMRPEAAASLMAGLNPRTAYSFSVLLAGRNALAPIE</sequence>
<comment type="caution">
    <text evidence="3">The sequence shown here is derived from an EMBL/GenBank/DDBJ whole genome shotgun (WGS) entry which is preliminary data.</text>
</comment>
<dbReference type="SUPFAM" id="SSF158791">
    <property type="entry name" value="MgtE N-terminal domain-like"/>
    <property type="match status" value="1"/>
</dbReference>
<feature type="coiled-coil region" evidence="1">
    <location>
        <begin position="49"/>
        <end position="97"/>
    </location>
</feature>
<evidence type="ECO:0000256" key="1">
    <source>
        <dbReference type="SAM" id="Coils"/>
    </source>
</evidence>
<keyword evidence="1" id="KW-0175">Coiled coil</keyword>
<accession>A0A212A9U8</accession>
<dbReference type="Proteomes" id="UP000196878">
    <property type="component" value="Unassembled WGS sequence"/>
</dbReference>
<reference evidence="3 4" key="1">
    <citation type="submission" date="2016-12" db="EMBL/GenBank/DDBJ databases">
        <title>Comparison of Traditional DNA-DNA Hybridization with In Silico Genomic Analysis.</title>
        <authorList>
            <person name="Nicholson A.C."/>
            <person name="Humrighouse B.W."/>
            <person name="Graziano J."/>
            <person name="Lasker B."/>
            <person name="Whitney A.M."/>
            <person name="Mcquiston J.R."/>
        </authorList>
    </citation>
    <scope>NUCLEOTIDE SEQUENCE [LARGE SCALE GENOMIC DNA]</scope>
    <source>
        <strain evidence="3 4">H2240</strain>
    </source>
</reference>